<feature type="domain" description="Fibronectin type III-like" evidence="7">
    <location>
        <begin position="640"/>
        <end position="709"/>
    </location>
</feature>
<proteinExistence type="inferred from homology"/>
<dbReference type="InterPro" id="IPR051915">
    <property type="entry name" value="Cellulose_Degrad_GH3"/>
</dbReference>
<dbReference type="InterPro" id="IPR036881">
    <property type="entry name" value="Glyco_hydro_3_C_sf"/>
</dbReference>
<dbReference type="InterPro" id="IPR002772">
    <property type="entry name" value="Glyco_hydro_3_C"/>
</dbReference>
<reference evidence="8 9" key="1">
    <citation type="submission" date="2016-10" db="EMBL/GenBank/DDBJ databases">
        <authorList>
            <person name="de Groot N.N."/>
        </authorList>
    </citation>
    <scope>NUCLEOTIDE SEQUENCE [LARGE SCALE GENOMIC DNA]</scope>
    <source>
        <strain evidence="8 9">DSM 21741</strain>
    </source>
</reference>
<dbReference type="InterPro" id="IPR036962">
    <property type="entry name" value="Glyco_hydro_3_N_sf"/>
</dbReference>
<dbReference type="Pfam" id="PF01915">
    <property type="entry name" value="Glyco_hydro_3_C"/>
    <property type="match status" value="1"/>
</dbReference>
<evidence type="ECO:0000313" key="8">
    <source>
        <dbReference type="EMBL" id="SDS48392.1"/>
    </source>
</evidence>
<dbReference type="InterPro" id="IPR013783">
    <property type="entry name" value="Ig-like_fold"/>
</dbReference>
<dbReference type="Pfam" id="PF00933">
    <property type="entry name" value="Glyco_hydro_3"/>
    <property type="match status" value="1"/>
</dbReference>
<evidence type="ECO:0000256" key="4">
    <source>
        <dbReference type="ARBA" id="ARBA00022729"/>
    </source>
</evidence>
<dbReference type="EMBL" id="LT629749">
    <property type="protein sequence ID" value="SDS48392.1"/>
    <property type="molecule type" value="Genomic_DNA"/>
</dbReference>
<dbReference type="PANTHER" id="PTHR30620">
    <property type="entry name" value="PERIPLASMIC BETA-GLUCOSIDASE-RELATED"/>
    <property type="match status" value="1"/>
</dbReference>
<dbReference type="Gene3D" id="3.40.50.1700">
    <property type="entry name" value="Glycoside hydrolase family 3 C-terminal domain"/>
    <property type="match status" value="1"/>
</dbReference>
<organism evidence="8 9">
    <name type="scientific">Friedmanniella luteola</name>
    <dbReference type="NCBI Taxonomy" id="546871"/>
    <lineage>
        <taxon>Bacteria</taxon>
        <taxon>Bacillati</taxon>
        <taxon>Actinomycetota</taxon>
        <taxon>Actinomycetes</taxon>
        <taxon>Propionibacteriales</taxon>
        <taxon>Nocardioidaceae</taxon>
        <taxon>Friedmanniella</taxon>
    </lineage>
</organism>
<dbReference type="AlphaFoldDB" id="A0A1H1SKB6"/>
<dbReference type="PANTHER" id="PTHR30620:SF16">
    <property type="entry name" value="LYSOSOMAL BETA GLUCOSIDASE"/>
    <property type="match status" value="1"/>
</dbReference>
<keyword evidence="6" id="KW-0326">Glycosidase</keyword>
<dbReference type="Proteomes" id="UP000199092">
    <property type="component" value="Chromosome I"/>
</dbReference>
<dbReference type="SMART" id="SM01217">
    <property type="entry name" value="Fn3_like"/>
    <property type="match status" value="1"/>
</dbReference>
<keyword evidence="9" id="KW-1185">Reference proteome</keyword>
<dbReference type="GO" id="GO:0009251">
    <property type="term" value="P:glucan catabolic process"/>
    <property type="evidence" value="ECO:0007669"/>
    <property type="project" value="TreeGrafter"/>
</dbReference>
<evidence type="ECO:0000259" key="7">
    <source>
        <dbReference type="SMART" id="SM01217"/>
    </source>
</evidence>
<evidence type="ECO:0000256" key="6">
    <source>
        <dbReference type="ARBA" id="ARBA00023295"/>
    </source>
</evidence>
<evidence type="ECO:0000256" key="1">
    <source>
        <dbReference type="ARBA" id="ARBA00000448"/>
    </source>
</evidence>
<keyword evidence="4" id="KW-0732">Signal</keyword>
<dbReference type="GO" id="GO:0008422">
    <property type="term" value="F:beta-glucosidase activity"/>
    <property type="evidence" value="ECO:0007669"/>
    <property type="project" value="UniProtKB-EC"/>
</dbReference>
<evidence type="ECO:0000256" key="3">
    <source>
        <dbReference type="ARBA" id="ARBA00012744"/>
    </source>
</evidence>
<dbReference type="SUPFAM" id="SSF51445">
    <property type="entry name" value="(Trans)glycosidases"/>
    <property type="match status" value="1"/>
</dbReference>
<evidence type="ECO:0000256" key="5">
    <source>
        <dbReference type="ARBA" id="ARBA00022801"/>
    </source>
</evidence>
<name>A0A1H1SKB6_9ACTN</name>
<dbReference type="Gene3D" id="3.20.20.300">
    <property type="entry name" value="Glycoside hydrolase, family 3, N-terminal domain"/>
    <property type="match status" value="1"/>
</dbReference>
<protein>
    <recommendedName>
        <fullName evidence="3">beta-glucosidase</fullName>
        <ecNumber evidence="3">3.2.1.21</ecNumber>
    </recommendedName>
</protein>
<dbReference type="PRINTS" id="PR00133">
    <property type="entry name" value="GLHYDRLASE3"/>
</dbReference>
<evidence type="ECO:0000313" key="9">
    <source>
        <dbReference type="Proteomes" id="UP000199092"/>
    </source>
</evidence>
<gene>
    <name evidence="8" type="ORF">SAMN04488543_1821</name>
</gene>
<dbReference type="InterPro" id="IPR017853">
    <property type="entry name" value="GH"/>
</dbReference>
<accession>A0A1H1SKB6</accession>
<comment type="catalytic activity">
    <reaction evidence="1">
        <text>Hydrolysis of terminal, non-reducing beta-D-glucosyl residues with release of beta-D-glucose.</text>
        <dbReference type="EC" id="3.2.1.21"/>
    </reaction>
</comment>
<sequence>MTTTLAGRDWLELTRPAAERVERLLAALTLEEKAGQLHLAGDLDADTSRAEIAAGRVGAGILSDGAHPDGTGRGSSLARTAAACQQVAREESRLGVPLLLGSDVVHGLRTTFPIPLGLASTWDPELVAACAASAAAEAGAEGLHLTFAPMVDLASEHRWGRIGETAGDEPLLASRMGAAAVAGFQRGGRFAAAAKHFCGYGLVQAERDHETLPVGPGALHNLHLRPFRAAHEAGVTAVMVGFHDVDGVPMHAHRSLVRDLLKDGWGFAGVVVSDWDGIGQLVHQGVAVDLRDAARQAILAGIDLDMASGAYRAHLPELVSSGAVDLALLDDAVRRVLRLKLRAGLLDPQGGSPPDPAAGAATPEATALARRVAASSTVLLKNSGVLPLHGNVGSVHLCGPFVEDAQALLGAWVPQPGQAGAGPTLADAAAERLGTGTLVVSDGRFSDLAVRRAETADLTVAVVGEHPSRSGEDRCLPTADLPVGQLELLQALAAVGKPVVVVVVTARPLDLRPVLRLADAVLLAWHPGGQAGPALADVLFGASAPTGRLPVNLPRMEPQGASGTFERTTGRRMGRSRDAKFGHYLNALGSPELSLGFGLTYTTFVHSGLELSRDVLPIRGGGAVRATVEVANTGARAGREVVQLYLRDLVADVVRPLLELCDWQAVELGPGESTKVTFRVTADAFAYWDRDLRRRVDPGEVELVVGPNAARGSSARLVIA</sequence>
<evidence type="ECO:0000256" key="2">
    <source>
        <dbReference type="ARBA" id="ARBA00005336"/>
    </source>
</evidence>
<dbReference type="RefSeq" id="WP_172826050.1">
    <property type="nucleotide sequence ID" value="NZ_LT629749.1"/>
</dbReference>
<dbReference type="InterPro" id="IPR026891">
    <property type="entry name" value="Fn3-like"/>
</dbReference>
<comment type="similarity">
    <text evidence="2">Belongs to the glycosyl hydrolase 3 family.</text>
</comment>
<dbReference type="SUPFAM" id="SSF52279">
    <property type="entry name" value="Beta-D-glucan exohydrolase, C-terminal domain"/>
    <property type="match status" value="1"/>
</dbReference>
<dbReference type="Gene3D" id="2.60.40.10">
    <property type="entry name" value="Immunoglobulins"/>
    <property type="match status" value="1"/>
</dbReference>
<dbReference type="EC" id="3.2.1.21" evidence="3"/>
<dbReference type="InterPro" id="IPR001764">
    <property type="entry name" value="Glyco_hydro_3_N"/>
</dbReference>
<dbReference type="Pfam" id="PF14310">
    <property type="entry name" value="Fn3-like"/>
    <property type="match status" value="1"/>
</dbReference>
<dbReference type="STRING" id="546871.SAMN04488543_1821"/>
<keyword evidence="5" id="KW-0378">Hydrolase</keyword>